<reference evidence="3" key="1">
    <citation type="submission" date="2022-07" db="EMBL/GenBank/DDBJ databases">
        <title>Genome Sequence of Xylaria arbuscula.</title>
        <authorList>
            <person name="Buettner E."/>
        </authorList>
    </citation>
    <scope>NUCLEOTIDE SEQUENCE</scope>
    <source>
        <strain evidence="3">VT107</strain>
    </source>
</reference>
<keyword evidence="1" id="KW-0812">Transmembrane</keyword>
<evidence type="ECO:0000259" key="2">
    <source>
        <dbReference type="Pfam" id="PF20163"/>
    </source>
</evidence>
<dbReference type="EMBL" id="JANPWZ010001318">
    <property type="protein sequence ID" value="KAJ3566772.1"/>
    <property type="molecule type" value="Genomic_DNA"/>
</dbReference>
<dbReference type="Pfam" id="PF20163">
    <property type="entry name" value="DUF6536"/>
    <property type="match status" value="1"/>
</dbReference>
<feature type="transmembrane region" description="Helical" evidence="1">
    <location>
        <begin position="477"/>
        <end position="499"/>
    </location>
</feature>
<organism evidence="3 4">
    <name type="scientific">Xylaria arbuscula</name>
    <dbReference type="NCBI Taxonomy" id="114810"/>
    <lineage>
        <taxon>Eukaryota</taxon>
        <taxon>Fungi</taxon>
        <taxon>Dikarya</taxon>
        <taxon>Ascomycota</taxon>
        <taxon>Pezizomycotina</taxon>
        <taxon>Sordariomycetes</taxon>
        <taxon>Xylariomycetidae</taxon>
        <taxon>Xylariales</taxon>
        <taxon>Xylariaceae</taxon>
        <taxon>Xylaria</taxon>
    </lineage>
</organism>
<feature type="transmembrane region" description="Helical" evidence="1">
    <location>
        <begin position="537"/>
        <end position="558"/>
    </location>
</feature>
<protein>
    <recommendedName>
        <fullName evidence="2">DUF6536 domain-containing protein</fullName>
    </recommendedName>
</protein>
<evidence type="ECO:0000313" key="3">
    <source>
        <dbReference type="EMBL" id="KAJ3566772.1"/>
    </source>
</evidence>
<dbReference type="AlphaFoldDB" id="A0A9W8TKV6"/>
<feature type="transmembrane region" description="Helical" evidence="1">
    <location>
        <begin position="200"/>
        <end position="217"/>
    </location>
</feature>
<dbReference type="PANTHER" id="PTHR35395:SF1">
    <property type="entry name" value="DUF6536 DOMAIN-CONTAINING PROTEIN"/>
    <property type="match status" value="1"/>
</dbReference>
<sequence length="782" mass="87044">MQPNNIMAEEQHFGESDIIFPTGSRVHHEDLAANGASSPETQTLLMDNSTSMERSYLFANVDLLKRYIPELDPNHTKAQTLRVRMSKRSIMLSIQFVLAITVAAFNISFSVYVLKNYPTDERDIGTFMLGDCSTADWTNSAVHAAINILPTLLLGTGNYCMQLLSSPSREEVDRAHHQGQTMDIGLSSIWNLKNAERKRVIAWILLGVLATLLHLVWNSVVFSSIPIVAYPRVTVTSDFEKFGDIWAESYRHWVNSRDFSSVWSLQKSAANFTRLNTSSCIEQYINPREVTSSLIVVTSNSSAAENEGSSLIEASLANSYNDNWRLSSRWICCAYLNESDWTRDCSLDWAKTFSNDWQVCSPGGFTPIYQVSHCLVGQSGTNEERCGVHYSAPLLLFVCVAAILEVVAVGWVGFQLRSRASRGYQAPMVTIGDAIASNLETPDSMLLGNRTHPMNQRSRHRHDIDSTPILWPRKSRLSCFVFALGVPSILLAITIRYLISADADVSPTGLWQQGFGVQQLLLLDLVRRHGSEQGSTLIGNVLFANIWQVLVSFTYIFYNAILTKQVLANELLGYLRTDTVGHDIHKKTLRVSTPIGSQRSNYTLSIPFKYSVPMIIAFTLLHWLVSRSVFVIHSIGFSPGAENIRVSEHDASLVGYSAFGIISTLTIGGLIVLTLFVNSAIRRYPNAPRDLPLMAGNSAAIRALCQRPDEDEDAHLFPVSLGIYADEKTGATDADGKLIFSTFIHLAAPQPEMSYVQPFIVHPNRTARKCGKRLESFRRGSK</sequence>
<gene>
    <name evidence="3" type="ORF">NPX13_g7006</name>
</gene>
<feature type="transmembrane region" description="Helical" evidence="1">
    <location>
        <begin position="90"/>
        <end position="114"/>
    </location>
</feature>
<dbReference type="PANTHER" id="PTHR35395">
    <property type="entry name" value="DUF6536 DOMAIN-CONTAINING PROTEIN"/>
    <property type="match status" value="1"/>
</dbReference>
<dbReference type="InterPro" id="IPR046623">
    <property type="entry name" value="DUF6536"/>
</dbReference>
<feature type="transmembrane region" description="Helical" evidence="1">
    <location>
        <begin position="656"/>
        <end position="677"/>
    </location>
</feature>
<accession>A0A9W8TKV6</accession>
<name>A0A9W8TKV6_9PEZI</name>
<feature type="transmembrane region" description="Helical" evidence="1">
    <location>
        <begin position="394"/>
        <end position="414"/>
    </location>
</feature>
<feature type="domain" description="DUF6536" evidence="2">
    <location>
        <begin position="91"/>
        <end position="240"/>
    </location>
</feature>
<evidence type="ECO:0000256" key="1">
    <source>
        <dbReference type="SAM" id="Phobius"/>
    </source>
</evidence>
<dbReference type="Proteomes" id="UP001148614">
    <property type="component" value="Unassembled WGS sequence"/>
</dbReference>
<keyword evidence="1" id="KW-0472">Membrane</keyword>
<evidence type="ECO:0000313" key="4">
    <source>
        <dbReference type="Proteomes" id="UP001148614"/>
    </source>
</evidence>
<keyword evidence="4" id="KW-1185">Reference proteome</keyword>
<feature type="transmembrane region" description="Helical" evidence="1">
    <location>
        <begin position="615"/>
        <end position="636"/>
    </location>
</feature>
<keyword evidence="1" id="KW-1133">Transmembrane helix</keyword>
<comment type="caution">
    <text evidence="3">The sequence shown here is derived from an EMBL/GenBank/DDBJ whole genome shotgun (WGS) entry which is preliminary data.</text>
</comment>
<proteinExistence type="predicted"/>
<dbReference type="VEuPathDB" id="FungiDB:F4678DRAFT_475868"/>